<name>A0A645APQ9_9ZZZZ</name>
<reference evidence="1" key="1">
    <citation type="submission" date="2019-08" db="EMBL/GenBank/DDBJ databases">
        <authorList>
            <person name="Kucharzyk K."/>
            <person name="Murdoch R.W."/>
            <person name="Higgins S."/>
            <person name="Loffler F."/>
        </authorList>
    </citation>
    <scope>NUCLEOTIDE SEQUENCE</scope>
</reference>
<evidence type="ECO:0000313" key="1">
    <source>
        <dbReference type="EMBL" id="MPM54301.1"/>
    </source>
</evidence>
<gene>
    <name evidence="1" type="ORF">SDC9_101079</name>
</gene>
<organism evidence="1">
    <name type="scientific">bioreactor metagenome</name>
    <dbReference type="NCBI Taxonomy" id="1076179"/>
    <lineage>
        <taxon>unclassified sequences</taxon>
        <taxon>metagenomes</taxon>
        <taxon>ecological metagenomes</taxon>
    </lineage>
</organism>
<dbReference type="AlphaFoldDB" id="A0A645APQ9"/>
<dbReference type="EMBL" id="VSSQ01014737">
    <property type="protein sequence ID" value="MPM54301.1"/>
    <property type="molecule type" value="Genomic_DNA"/>
</dbReference>
<sequence>MNGKLYVASPAVDPDCPEDGDGSGAHLLVELVVEGLDGGDGDAVTGMDSHGVDVLDRADNDRVVILVTHHLHLKLLPPDQGLFDQGLVGGACLQGVLKQQGELFFIIRY</sequence>
<comment type="caution">
    <text evidence="1">The sequence shown here is derived from an EMBL/GenBank/DDBJ whole genome shotgun (WGS) entry which is preliminary data.</text>
</comment>
<proteinExistence type="predicted"/>
<protein>
    <submittedName>
        <fullName evidence="1">Uncharacterized protein</fullName>
    </submittedName>
</protein>
<accession>A0A645APQ9</accession>